<feature type="domain" description="Polymerase/histidinol phosphatase N-terminal" evidence="1">
    <location>
        <begin position="6"/>
        <end position="71"/>
    </location>
</feature>
<accession>A0A2H0V754</accession>
<evidence type="ECO:0000313" key="2">
    <source>
        <dbReference type="EMBL" id="PIR94170.1"/>
    </source>
</evidence>
<dbReference type="InterPro" id="IPR016195">
    <property type="entry name" value="Pol/histidinol_Pase-like"/>
</dbReference>
<dbReference type="Proteomes" id="UP000229901">
    <property type="component" value="Unassembled WGS sequence"/>
</dbReference>
<dbReference type="PANTHER" id="PTHR42924:SF3">
    <property type="entry name" value="POLYMERASE_HISTIDINOL PHOSPHATASE N-TERMINAL DOMAIN-CONTAINING PROTEIN"/>
    <property type="match status" value="1"/>
</dbReference>
<dbReference type="InterPro" id="IPR052018">
    <property type="entry name" value="PHP_domain"/>
</dbReference>
<reference evidence="3" key="1">
    <citation type="submission" date="2017-09" db="EMBL/GenBank/DDBJ databases">
        <title>Depth-based differentiation of microbial function through sediment-hosted aquifers and enrichment of novel symbionts in the deep terrestrial subsurface.</title>
        <authorList>
            <person name="Probst A.J."/>
            <person name="Ladd B."/>
            <person name="Jarett J.K."/>
            <person name="Geller-Mcgrath D.E."/>
            <person name="Sieber C.M.K."/>
            <person name="Emerson J.B."/>
            <person name="Anantharaman K."/>
            <person name="Thomas B.C."/>
            <person name="Malmstrom R."/>
            <person name="Stieglmeier M."/>
            <person name="Klingl A."/>
            <person name="Woyke T."/>
            <person name="Ryan C.M."/>
            <person name="Banfield J.F."/>
        </authorList>
    </citation>
    <scope>NUCLEOTIDE SEQUENCE [LARGE SCALE GENOMIC DNA]</scope>
</reference>
<protein>
    <recommendedName>
        <fullName evidence="1">Polymerase/histidinol phosphatase N-terminal domain-containing protein</fullName>
    </recommendedName>
</protein>
<dbReference type="SUPFAM" id="SSF89550">
    <property type="entry name" value="PHP domain-like"/>
    <property type="match status" value="1"/>
</dbReference>
<dbReference type="AlphaFoldDB" id="A0A2H0V754"/>
<dbReference type="Pfam" id="PF02811">
    <property type="entry name" value="PHP"/>
    <property type="match status" value="1"/>
</dbReference>
<dbReference type="SMART" id="SM00481">
    <property type="entry name" value="POLIIIAc"/>
    <property type="match status" value="1"/>
</dbReference>
<dbReference type="Gene3D" id="1.10.150.650">
    <property type="match status" value="1"/>
</dbReference>
<proteinExistence type="predicted"/>
<evidence type="ECO:0000313" key="3">
    <source>
        <dbReference type="Proteomes" id="UP000229901"/>
    </source>
</evidence>
<evidence type="ECO:0000259" key="1">
    <source>
        <dbReference type="SMART" id="SM00481"/>
    </source>
</evidence>
<dbReference type="InterPro" id="IPR003141">
    <property type="entry name" value="Pol/His_phosphatase_N"/>
</dbReference>
<dbReference type="InterPro" id="IPR004013">
    <property type="entry name" value="PHP_dom"/>
</dbReference>
<dbReference type="EMBL" id="PFAP01000016">
    <property type="protein sequence ID" value="PIR94170.1"/>
    <property type="molecule type" value="Genomic_DNA"/>
</dbReference>
<name>A0A2H0V754_9BACT</name>
<dbReference type="GO" id="GO:0004534">
    <property type="term" value="F:5'-3' RNA exonuclease activity"/>
    <property type="evidence" value="ECO:0007669"/>
    <property type="project" value="TreeGrafter"/>
</dbReference>
<dbReference type="GO" id="GO:0035312">
    <property type="term" value="F:5'-3' DNA exonuclease activity"/>
    <property type="evidence" value="ECO:0007669"/>
    <property type="project" value="TreeGrafter"/>
</dbReference>
<sequence>MPNFQVDMHVHSHYSDGADSPRDVVRKAKEAGLKAVCLTDHDVFHGLPEFEAARAEFEIDGLTGIEVSTYGRGETLHMLGYGIDYQGSAAGLLTISLSNNWLALNNRIETALEQYRRAGIMDVTPEEFQRAVGAKGPAYFKLWLRNYRTRFGHVSMEQAKQETNRGGVADANYKKELLLKPIDAINLLHAVGALAVWAHSGKLLRKNPALYRTILLDMVEAGLDGLELSHQHNQGLEEEVADYARKAHLFTTGGADYHGRHKPNVNLGDHGISYSEFMKIKQLLPNQ</sequence>
<organism evidence="2 3">
    <name type="scientific">Candidatus Falkowbacteria bacterium CG10_big_fil_rev_8_21_14_0_10_39_11</name>
    <dbReference type="NCBI Taxonomy" id="1974565"/>
    <lineage>
        <taxon>Bacteria</taxon>
        <taxon>Candidatus Falkowiibacteriota</taxon>
    </lineage>
</organism>
<comment type="caution">
    <text evidence="2">The sequence shown here is derived from an EMBL/GenBank/DDBJ whole genome shotgun (WGS) entry which is preliminary data.</text>
</comment>
<dbReference type="CDD" id="cd07438">
    <property type="entry name" value="PHP_HisPPase_AMP"/>
    <property type="match status" value="1"/>
</dbReference>
<gene>
    <name evidence="2" type="ORF">COT97_02740</name>
</gene>
<dbReference type="PANTHER" id="PTHR42924">
    <property type="entry name" value="EXONUCLEASE"/>
    <property type="match status" value="1"/>
</dbReference>
<dbReference type="Gene3D" id="3.20.20.140">
    <property type="entry name" value="Metal-dependent hydrolases"/>
    <property type="match status" value="1"/>
</dbReference>